<name>A0A9K3KR28_9STRA</name>
<evidence type="ECO:0000256" key="2">
    <source>
        <dbReference type="SAM" id="SignalP"/>
    </source>
</evidence>
<comment type="caution">
    <text evidence="4">The sequence shown here is derived from an EMBL/GenBank/DDBJ whole genome shotgun (WGS) entry which is preliminary data.</text>
</comment>
<sequence length="725" mass="84117">MAMIAPKLFLLICIYLPVATWTFSGSVHVSFTTRPSQQHTHREIVTRPSLTPQPFGIRPSTTKWRKPSVTYPIVSSPALFAAAAGGGDDEDDIDDTWEPDEDDILNDLEELDDLEDSVEDDDEDVEGFQSTNAVVDDDDDEDRIRYSDDDDEDDDFDPDDEDDDEFDVEDLEDEEEEDDDMWEEEEDDEEDDEETEDDDDIEAEFEEEEENEDGEWEYEYVYEDPEFEWDPDGGLDEEFFDDAIAKVPLRDDPDDPVYNAQKKLVVETATRREKLGGYEDFDPLKYMADGITPEEIEALDNTELEKETIRQTAPFMALGPQDVENLNLSEELSKVTDMFTDDPPVSTNVTNYLGTGINSDDIMALDEAWKYIHETFDQENWNKVDLKLEKLQFELLDNETIVEMGTVIRNIESAGYFYPKWLLYDLDFNVTNLILAAIKHNPDAPLLLMHWYPQLMTYSRYQHARDRNFDFTHEDVENADISELERYYLGFGYDEIPFKAPAETGIIGVEEADEEEIKMAAFEAWMLEVYNSEWDRKDFDDEEIRDEDNVFSDNFEMPNHPDLPTWEDAESDMAAYNEEMGEDLDEEYRDFYAKRVELKPGNDNGGLIEDFRGHLVIACGPFKDDLDTAETITTRMKKEFGDSVYVETRVIMHAQEDDNVYEVWLESYEVDLLHSRRRNYMQTSGWTGPANVDAAQLEYLVEGVRKLTSEDARLSDRVEEMNILL</sequence>
<proteinExistence type="predicted"/>
<evidence type="ECO:0000313" key="3">
    <source>
        <dbReference type="EMBL" id="KAG7338981.1"/>
    </source>
</evidence>
<feature type="signal peptide" evidence="2">
    <location>
        <begin position="1"/>
        <end position="20"/>
    </location>
</feature>
<feature type="region of interest" description="Disordered" evidence="1">
    <location>
        <begin position="115"/>
        <end position="218"/>
    </location>
</feature>
<protein>
    <submittedName>
        <fullName evidence="4">Uncharacterized protein</fullName>
    </submittedName>
</protein>
<gene>
    <name evidence="4" type="ORF">IV203_016258</name>
    <name evidence="3" type="ORF">IV203_017472</name>
</gene>
<feature type="compositionally biased region" description="Acidic residues" evidence="1">
    <location>
        <begin position="148"/>
        <end position="218"/>
    </location>
</feature>
<evidence type="ECO:0000256" key="1">
    <source>
        <dbReference type="SAM" id="MobiDB-lite"/>
    </source>
</evidence>
<accession>A0A9K3KR28</accession>
<organism evidence="4 5">
    <name type="scientific">Nitzschia inconspicua</name>
    <dbReference type="NCBI Taxonomy" id="303405"/>
    <lineage>
        <taxon>Eukaryota</taxon>
        <taxon>Sar</taxon>
        <taxon>Stramenopiles</taxon>
        <taxon>Ochrophyta</taxon>
        <taxon>Bacillariophyta</taxon>
        <taxon>Bacillariophyceae</taxon>
        <taxon>Bacillariophycidae</taxon>
        <taxon>Bacillariales</taxon>
        <taxon>Bacillariaceae</taxon>
        <taxon>Nitzschia</taxon>
    </lineage>
</organism>
<dbReference type="EMBL" id="JAGRRH010000020">
    <property type="protein sequence ID" value="KAG7347553.1"/>
    <property type="molecule type" value="Genomic_DNA"/>
</dbReference>
<dbReference type="OrthoDB" id="43247at2759"/>
<keyword evidence="2" id="KW-0732">Signal</keyword>
<feature type="chain" id="PRO_5039844408" evidence="2">
    <location>
        <begin position="21"/>
        <end position="725"/>
    </location>
</feature>
<feature type="compositionally biased region" description="Acidic residues" evidence="1">
    <location>
        <begin position="115"/>
        <end position="126"/>
    </location>
</feature>
<evidence type="ECO:0000313" key="4">
    <source>
        <dbReference type="EMBL" id="KAG7347553.1"/>
    </source>
</evidence>
<evidence type="ECO:0000313" key="5">
    <source>
        <dbReference type="Proteomes" id="UP000693970"/>
    </source>
</evidence>
<dbReference type="Proteomes" id="UP000693970">
    <property type="component" value="Unassembled WGS sequence"/>
</dbReference>
<dbReference type="EMBL" id="JAGRRH010000044">
    <property type="protein sequence ID" value="KAG7338981.1"/>
    <property type="molecule type" value="Genomic_DNA"/>
</dbReference>
<keyword evidence="5" id="KW-1185">Reference proteome</keyword>
<reference evidence="4" key="2">
    <citation type="submission" date="2021-04" db="EMBL/GenBank/DDBJ databases">
        <authorList>
            <person name="Podell S."/>
        </authorList>
    </citation>
    <scope>NUCLEOTIDE SEQUENCE</scope>
    <source>
        <strain evidence="4">Hildebrandi</strain>
    </source>
</reference>
<reference evidence="4" key="1">
    <citation type="journal article" date="2021" name="Sci. Rep.">
        <title>Diploid genomic architecture of Nitzschia inconspicua, an elite biomass production diatom.</title>
        <authorList>
            <person name="Oliver A."/>
            <person name="Podell S."/>
            <person name="Pinowska A."/>
            <person name="Traller J.C."/>
            <person name="Smith S.R."/>
            <person name="McClure R."/>
            <person name="Beliaev A."/>
            <person name="Bohutskyi P."/>
            <person name="Hill E.A."/>
            <person name="Rabines A."/>
            <person name="Zheng H."/>
            <person name="Allen L.Z."/>
            <person name="Kuo A."/>
            <person name="Grigoriev I.V."/>
            <person name="Allen A.E."/>
            <person name="Hazlebeck D."/>
            <person name="Allen E.E."/>
        </authorList>
    </citation>
    <scope>NUCLEOTIDE SEQUENCE</scope>
    <source>
        <strain evidence="4">Hildebrandi</strain>
    </source>
</reference>
<dbReference type="AlphaFoldDB" id="A0A9K3KR28"/>